<dbReference type="PANTHER" id="PTHR11012:SF12">
    <property type="entry name" value="CHK KINASE-LIKE DOMAIN-CONTAINING PROTEIN-RELATED"/>
    <property type="match status" value="1"/>
</dbReference>
<protein>
    <recommendedName>
        <fullName evidence="1">CHK kinase-like domain-containing protein</fullName>
    </recommendedName>
</protein>
<evidence type="ECO:0000313" key="2">
    <source>
        <dbReference type="EnsemblMetazoa" id="AALFPA23_020954.P30917"/>
    </source>
</evidence>
<dbReference type="Proteomes" id="UP000069940">
    <property type="component" value="Unassembled WGS sequence"/>
</dbReference>
<accession>A0ABM1ZRB5</accession>
<feature type="domain" description="CHK kinase-like" evidence="1">
    <location>
        <begin position="140"/>
        <end position="333"/>
    </location>
</feature>
<evidence type="ECO:0000313" key="3">
    <source>
        <dbReference type="Proteomes" id="UP000069940"/>
    </source>
</evidence>
<dbReference type="InterPro" id="IPR011009">
    <property type="entry name" value="Kinase-like_dom_sf"/>
</dbReference>
<dbReference type="PANTHER" id="PTHR11012">
    <property type="entry name" value="PROTEIN KINASE-LIKE DOMAIN-CONTAINING"/>
    <property type="match status" value="1"/>
</dbReference>
<dbReference type="RefSeq" id="XP_029727889.1">
    <property type="nucleotide sequence ID" value="XM_029872029.2"/>
</dbReference>
<reference evidence="3" key="1">
    <citation type="journal article" date="2015" name="Proc. Natl. Acad. Sci. U.S.A.">
        <title>Genome sequence of the Asian Tiger mosquito, Aedes albopictus, reveals insights into its biology, genetics, and evolution.</title>
        <authorList>
            <person name="Chen X.G."/>
            <person name="Jiang X."/>
            <person name="Gu J."/>
            <person name="Xu M."/>
            <person name="Wu Y."/>
            <person name="Deng Y."/>
            <person name="Zhang C."/>
            <person name="Bonizzoni M."/>
            <person name="Dermauw W."/>
            <person name="Vontas J."/>
            <person name="Armbruster P."/>
            <person name="Huang X."/>
            <person name="Yang Y."/>
            <person name="Zhang H."/>
            <person name="He W."/>
            <person name="Peng H."/>
            <person name="Liu Y."/>
            <person name="Wu K."/>
            <person name="Chen J."/>
            <person name="Lirakis M."/>
            <person name="Topalis P."/>
            <person name="Van Leeuwen T."/>
            <person name="Hall A.B."/>
            <person name="Jiang X."/>
            <person name="Thorpe C."/>
            <person name="Mueller R.L."/>
            <person name="Sun C."/>
            <person name="Waterhouse R.M."/>
            <person name="Yan G."/>
            <person name="Tu Z.J."/>
            <person name="Fang X."/>
            <person name="James A.A."/>
        </authorList>
    </citation>
    <scope>NUCLEOTIDE SEQUENCE [LARGE SCALE GENOMIC DNA]</scope>
    <source>
        <strain evidence="3">Foshan</strain>
    </source>
</reference>
<dbReference type="EnsemblMetazoa" id="AALFPA23_020954.R30917">
    <property type="protein sequence ID" value="AALFPA23_020954.P30917"/>
    <property type="gene ID" value="AALFPA23_020954"/>
</dbReference>
<name>A0ABM1ZRB5_AEDAL</name>
<dbReference type="InterPro" id="IPR015897">
    <property type="entry name" value="CHK_kinase-like"/>
</dbReference>
<sequence>MAEYDADELQAPAWLNDQFFENAVRSFANDPSIEIVGGCELRPATKGGDHYASIMFRTTVRYRSGRRSQSEEQTLDLVIKALPTADGFKRDLTKDSGLFETEIKMYSEVLPAMTKLLKDIGEHLEVPRLIYAASDPNAVIVLEDISPHGWLTGRECIKSFDEALYTVRNIAMLHASSLYLHETTMNLSSFNASNFITTGPVLAIFSRGFDDLRRGIEKWPGCELYVQKLKKLHETFQERWQRVYAVNSPSSSSGGYNVLNHADFQWKNLMHKKDSEGRIVDSMLIDYQCCHWGSPALDVLSLIDLIVDKDTKMTRRDEIIYQYYQQFALVLRKAGFQGKIPSLVDLQVELLRKGFHELVQASVESFKYVELTESTFDEFNAGEMGIHSCFQDKEFQRVICAELESLLHRGLLDE</sequence>
<dbReference type="Pfam" id="PF02958">
    <property type="entry name" value="EcKL"/>
    <property type="match status" value="1"/>
</dbReference>
<dbReference type="SUPFAM" id="SSF56112">
    <property type="entry name" value="Protein kinase-like (PK-like)"/>
    <property type="match status" value="1"/>
</dbReference>
<organism evidence="2 3">
    <name type="scientific">Aedes albopictus</name>
    <name type="common">Asian tiger mosquito</name>
    <name type="synonym">Stegomyia albopicta</name>
    <dbReference type="NCBI Taxonomy" id="7160"/>
    <lineage>
        <taxon>Eukaryota</taxon>
        <taxon>Metazoa</taxon>
        <taxon>Ecdysozoa</taxon>
        <taxon>Arthropoda</taxon>
        <taxon>Hexapoda</taxon>
        <taxon>Insecta</taxon>
        <taxon>Pterygota</taxon>
        <taxon>Neoptera</taxon>
        <taxon>Endopterygota</taxon>
        <taxon>Diptera</taxon>
        <taxon>Nematocera</taxon>
        <taxon>Culicoidea</taxon>
        <taxon>Culicidae</taxon>
        <taxon>Culicinae</taxon>
        <taxon>Aedini</taxon>
        <taxon>Aedes</taxon>
        <taxon>Stegomyia</taxon>
    </lineage>
</organism>
<reference evidence="2" key="2">
    <citation type="submission" date="2025-05" db="UniProtKB">
        <authorList>
            <consortium name="EnsemblMetazoa"/>
        </authorList>
    </citation>
    <scope>IDENTIFICATION</scope>
    <source>
        <strain evidence="2">Foshan</strain>
    </source>
</reference>
<proteinExistence type="predicted"/>
<dbReference type="SMART" id="SM00587">
    <property type="entry name" value="CHK"/>
    <property type="match status" value="1"/>
</dbReference>
<dbReference type="Gene3D" id="3.90.1200.10">
    <property type="match status" value="1"/>
</dbReference>
<evidence type="ECO:0000259" key="1">
    <source>
        <dbReference type="SMART" id="SM00587"/>
    </source>
</evidence>
<dbReference type="GeneID" id="109422705"/>
<dbReference type="InterPro" id="IPR004119">
    <property type="entry name" value="EcKL"/>
</dbReference>
<keyword evidence="3" id="KW-1185">Reference proteome</keyword>